<accession>A0A975GR68</accession>
<dbReference type="AlphaFoldDB" id="A0A975GR68"/>
<name>A0A975GR68_9BACT</name>
<proteinExistence type="predicted"/>
<dbReference type="KEGG" id="dmm:dnm_066580"/>
<evidence type="ECO:0000313" key="1">
    <source>
        <dbReference type="EMBL" id="QTA90597.1"/>
    </source>
</evidence>
<keyword evidence="2" id="KW-1185">Reference proteome</keyword>
<protein>
    <submittedName>
        <fullName evidence="1">Uncharacterized protein</fullName>
    </submittedName>
</protein>
<evidence type="ECO:0000313" key="2">
    <source>
        <dbReference type="Proteomes" id="UP000663722"/>
    </source>
</evidence>
<reference evidence="1" key="1">
    <citation type="journal article" date="2021" name="Microb. Physiol.">
        <title>Proteogenomic Insights into the Physiology of Marine, Sulfate-Reducing, Filamentous Desulfonema limicola and Desulfonema magnum.</title>
        <authorList>
            <person name="Schnaars V."/>
            <person name="Wohlbrand L."/>
            <person name="Scheve S."/>
            <person name="Hinrichs C."/>
            <person name="Reinhardt R."/>
            <person name="Rabus R."/>
        </authorList>
    </citation>
    <scope>NUCLEOTIDE SEQUENCE</scope>
    <source>
        <strain evidence="1">4be13</strain>
    </source>
</reference>
<dbReference type="Proteomes" id="UP000663722">
    <property type="component" value="Chromosome"/>
</dbReference>
<sequence>MGKTRNTTNRNTIIFFILYSPFINGFEPRIFPDDTDFLNLRNLRNQR</sequence>
<dbReference type="EMBL" id="CP061800">
    <property type="protein sequence ID" value="QTA90597.1"/>
    <property type="molecule type" value="Genomic_DNA"/>
</dbReference>
<gene>
    <name evidence="1" type="ORF">dnm_066580</name>
</gene>
<organism evidence="1 2">
    <name type="scientific">Desulfonema magnum</name>
    <dbReference type="NCBI Taxonomy" id="45655"/>
    <lineage>
        <taxon>Bacteria</taxon>
        <taxon>Pseudomonadati</taxon>
        <taxon>Thermodesulfobacteriota</taxon>
        <taxon>Desulfobacteria</taxon>
        <taxon>Desulfobacterales</taxon>
        <taxon>Desulfococcaceae</taxon>
        <taxon>Desulfonema</taxon>
    </lineage>
</organism>